<protein>
    <submittedName>
        <fullName evidence="1">Uncharacterized protein</fullName>
    </submittedName>
</protein>
<organism evidence="1 2">
    <name type="scientific">Arachis hypogaea</name>
    <name type="common">Peanut</name>
    <dbReference type="NCBI Taxonomy" id="3818"/>
    <lineage>
        <taxon>Eukaryota</taxon>
        <taxon>Viridiplantae</taxon>
        <taxon>Streptophyta</taxon>
        <taxon>Embryophyta</taxon>
        <taxon>Tracheophyta</taxon>
        <taxon>Spermatophyta</taxon>
        <taxon>Magnoliopsida</taxon>
        <taxon>eudicotyledons</taxon>
        <taxon>Gunneridae</taxon>
        <taxon>Pentapetalae</taxon>
        <taxon>rosids</taxon>
        <taxon>fabids</taxon>
        <taxon>Fabales</taxon>
        <taxon>Fabaceae</taxon>
        <taxon>Papilionoideae</taxon>
        <taxon>50 kb inversion clade</taxon>
        <taxon>dalbergioids sensu lato</taxon>
        <taxon>Dalbergieae</taxon>
        <taxon>Pterocarpus clade</taxon>
        <taxon>Arachis</taxon>
    </lineage>
</organism>
<name>A0A444XGH4_ARAHY</name>
<comment type="caution">
    <text evidence="1">The sequence shown here is derived from an EMBL/GenBank/DDBJ whole genome shotgun (WGS) entry which is preliminary data.</text>
</comment>
<sequence>MMSLLASEARTSDEVSLVIWLTRFLERKLTAL</sequence>
<dbReference type="AlphaFoldDB" id="A0A444XGH4"/>
<dbReference type="EMBL" id="SDMP01000019">
    <property type="protein sequence ID" value="RYQ88845.1"/>
    <property type="molecule type" value="Genomic_DNA"/>
</dbReference>
<keyword evidence="2" id="KW-1185">Reference proteome</keyword>
<reference evidence="1 2" key="1">
    <citation type="submission" date="2019-01" db="EMBL/GenBank/DDBJ databases">
        <title>Sequencing of cultivated peanut Arachis hypogaea provides insights into genome evolution and oil improvement.</title>
        <authorList>
            <person name="Chen X."/>
        </authorList>
    </citation>
    <scope>NUCLEOTIDE SEQUENCE [LARGE SCALE GENOMIC DNA]</scope>
    <source>
        <strain evidence="2">cv. Fuhuasheng</strain>
        <tissue evidence="1">Leaves</tissue>
    </source>
</reference>
<proteinExistence type="predicted"/>
<evidence type="ECO:0000313" key="1">
    <source>
        <dbReference type="EMBL" id="RYQ88845.1"/>
    </source>
</evidence>
<evidence type="ECO:0000313" key="2">
    <source>
        <dbReference type="Proteomes" id="UP000289738"/>
    </source>
</evidence>
<accession>A0A444XGH4</accession>
<gene>
    <name evidence="1" type="ORF">Ahy_B09g095802</name>
</gene>
<dbReference type="Proteomes" id="UP000289738">
    <property type="component" value="Chromosome B09"/>
</dbReference>